<evidence type="ECO:0000313" key="4">
    <source>
        <dbReference type="EMBL" id="OLF15008.1"/>
    </source>
</evidence>
<dbReference type="Gene3D" id="3.10.129.10">
    <property type="entry name" value="Hotdog Thioesterase"/>
    <property type="match status" value="1"/>
</dbReference>
<dbReference type="InterPro" id="IPR054545">
    <property type="entry name" value="ApeI-like"/>
</dbReference>
<evidence type="ECO:0000256" key="2">
    <source>
        <dbReference type="ARBA" id="ARBA00023239"/>
    </source>
</evidence>
<dbReference type="InterPro" id="IPR013114">
    <property type="entry name" value="FabA_FabZ"/>
</dbReference>
<comment type="similarity">
    <text evidence="1">Belongs to the thioester dehydratase family. FabZ subfamily.</text>
</comment>
<dbReference type="PANTHER" id="PTHR30272">
    <property type="entry name" value="3-HYDROXYACYL-[ACYL-CARRIER-PROTEIN] DEHYDRATASE"/>
    <property type="match status" value="1"/>
</dbReference>
<feature type="domain" description="ApeI dehydratase-like" evidence="3">
    <location>
        <begin position="14"/>
        <end position="98"/>
    </location>
</feature>
<evidence type="ECO:0000259" key="3">
    <source>
        <dbReference type="Pfam" id="PF22818"/>
    </source>
</evidence>
<evidence type="ECO:0000313" key="5">
    <source>
        <dbReference type="Proteomes" id="UP000185596"/>
    </source>
</evidence>
<sequence length="121" mass="13542">MIIDRIVDVESGEYAVALVNVPNTLAVFDTHFPRFPVLPGVLLLDGMGAVARLVARQPLRRQQSIHGARFRHYVRPGDQIRITVHATEVAADAFACRAVAEVTGRKVATVRRLRFELEELR</sequence>
<name>A0A1Q8CKY4_9PSEU</name>
<keyword evidence="5" id="KW-1185">Reference proteome</keyword>
<dbReference type="Proteomes" id="UP000185596">
    <property type="component" value="Unassembled WGS sequence"/>
</dbReference>
<dbReference type="AlphaFoldDB" id="A0A1Q8CKY4"/>
<dbReference type="EMBL" id="MSIE01000046">
    <property type="protein sequence ID" value="OLF15008.1"/>
    <property type="molecule type" value="Genomic_DNA"/>
</dbReference>
<keyword evidence="2" id="KW-0456">Lyase</keyword>
<organism evidence="4 5">
    <name type="scientific">Actinophytocola xanthii</name>
    <dbReference type="NCBI Taxonomy" id="1912961"/>
    <lineage>
        <taxon>Bacteria</taxon>
        <taxon>Bacillati</taxon>
        <taxon>Actinomycetota</taxon>
        <taxon>Actinomycetes</taxon>
        <taxon>Pseudonocardiales</taxon>
        <taxon>Pseudonocardiaceae</taxon>
    </lineage>
</organism>
<dbReference type="PANTHER" id="PTHR30272:SF1">
    <property type="entry name" value="3-HYDROXYACYL-[ACYL-CARRIER-PROTEIN] DEHYDRATASE"/>
    <property type="match status" value="1"/>
</dbReference>
<proteinExistence type="inferred from homology"/>
<dbReference type="Pfam" id="PF22818">
    <property type="entry name" value="ApeI-like"/>
    <property type="match status" value="1"/>
</dbReference>
<dbReference type="SUPFAM" id="SSF54637">
    <property type="entry name" value="Thioesterase/thiol ester dehydrase-isomerase"/>
    <property type="match status" value="1"/>
</dbReference>
<dbReference type="InterPro" id="IPR029069">
    <property type="entry name" value="HotDog_dom_sf"/>
</dbReference>
<dbReference type="RefSeq" id="WP_075128037.1">
    <property type="nucleotide sequence ID" value="NZ_MSIE01000046.1"/>
</dbReference>
<dbReference type="OrthoDB" id="9787658at2"/>
<protein>
    <recommendedName>
        <fullName evidence="3">ApeI dehydratase-like domain-containing protein</fullName>
    </recommendedName>
</protein>
<comment type="caution">
    <text evidence="4">The sequence shown here is derived from an EMBL/GenBank/DDBJ whole genome shotgun (WGS) entry which is preliminary data.</text>
</comment>
<dbReference type="STRING" id="1912961.BU204_24225"/>
<evidence type="ECO:0000256" key="1">
    <source>
        <dbReference type="ARBA" id="ARBA00009174"/>
    </source>
</evidence>
<gene>
    <name evidence="4" type="ORF">BU204_24225</name>
</gene>
<dbReference type="GO" id="GO:0016829">
    <property type="term" value="F:lyase activity"/>
    <property type="evidence" value="ECO:0007669"/>
    <property type="project" value="UniProtKB-KW"/>
</dbReference>
<accession>A0A1Q8CKY4</accession>
<reference evidence="4 5" key="1">
    <citation type="submission" date="2016-12" db="EMBL/GenBank/DDBJ databases">
        <title>The draft genome sequence of Actinophytocola sp. 11-183.</title>
        <authorList>
            <person name="Wang W."/>
            <person name="Yuan L."/>
        </authorList>
    </citation>
    <scope>NUCLEOTIDE SEQUENCE [LARGE SCALE GENOMIC DNA]</scope>
    <source>
        <strain evidence="4 5">11-183</strain>
    </source>
</reference>